<organism evidence="3 4">
    <name type="scientific">Phytophthora fragariaefolia</name>
    <dbReference type="NCBI Taxonomy" id="1490495"/>
    <lineage>
        <taxon>Eukaryota</taxon>
        <taxon>Sar</taxon>
        <taxon>Stramenopiles</taxon>
        <taxon>Oomycota</taxon>
        <taxon>Peronosporomycetes</taxon>
        <taxon>Peronosporales</taxon>
        <taxon>Peronosporaceae</taxon>
        <taxon>Phytophthora</taxon>
    </lineage>
</organism>
<evidence type="ECO:0000259" key="1">
    <source>
        <dbReference type="Pfam" id="PF07727"/>
    </source>
</evidence>
<dbReference type="SUPFAM" id="SSF56672">
    <property type="entry name" value="DNA/RNA polymerases"/>
    <property type="match status" value="1"/>
</dbReference>
<protein>
    <submittedName>
        <fullName evidence="3">Unnamed protein product</fullName>
    </submittedName>
</protein>
<dbReference type="Pfam" id="PF25597">
    <property type="entry name" value="SH3_retrovirus"/>
    <property type="match status" value="1"/>
</dbReference>
<comment type="caution">
    <text evidence="3">The sequence shown here is derived from an EMBL/GenBank/DDBJ whole genome shotgun (WGS) entry which is preliminary data.</text>
</comment>
<proteinExistence type="predicted"/>
<reference evidence="3" key="1">
    <citation type="submission" date="2023-04" db="EMBL/GenBank/DDBJ databases">
        <title>Phytophthora fragariaefolia NBRC 109709.</title>
        <authorList>
            <person name="Ichikawa N."/>
            <person name="Sato H."/>
            <person name="Tonouchi N."/>
        </authorList>
    </citation>
    <scope>NUCLEOTIDE SEQUENCE</scope>
    <source>
        <strain evidence="3">NBRC 109709</strain>
    </source>
</reference>
<evidence type="ECO:0000259" key="2">
    <source>
        <dbReference type="Pfam" id="PF25597"/>
    </source>
</evidence>
<feature type="domain" description="Retroviral polymerase SH3-like" evidence="2">
    <location>
        <begin position="6"/>
        <end position="62"/>
    </location>
</feature>
<dbReference type="EMBL" id="BSXT01003549">
    <property type="protein sequence ID" value="GMF54607.1"/>
    <property type="molecule type" value="Genomic_DNA"/>
</dbReference>
<sequence>MKVFGSLSYAHIPDEKHRKLDPKAFKCRFMGYEDGVKGYRVLNVATGKVQIVRTVKFMETTDADQLMNRLEMDEDEESGDSEGQPEFLPPLVPASDVTSIVEASQQDMTNHDVTPEGAAITPYADHPMINRSRARHTDETTYHEDGGARKKQVVTPSEIRTKRQKIDQARTKADGEQLAIEVGMLMAATEEVPRWYGEATTSNNRAQWKAAIKCELKSLMTNKTWKLVPRPKHQRAIGCRWVFALKRDETGRIVRHKARLVAKGYSQRHGIDYEETYSPFASLNSIRANLAKFCEDGAIVEQCDIDTAFLYGQLGEENYMELPDGFMEILGDTDDGDEDLVCLLEKCLYGLKQASRMWNEAIDRHLKSMGFKPTKADPCVYTRDDNDQRCVVCLYVDDMLIASRDQDVVISVKAQIAEKIKIKELGQARYILGIEIDYNMEDKTLRICQRVYTEAVIKKIGQEHANPSLIPLDTSVHLTKNDEPKTDEEKAKMRSKPYRSLIGNLMYLSCGTRPDILVAVAKLSRFLENPGEKH</sequence>
<dbReference type="PANTHER" id="PTHR11439:SF483">
    <property type="entry name" value="PEPTIDE SYNTHASE GLIP-LIKE, PUTATIVE (AFU_ORTHOLOGUE AFUA_3G12920)-RELATED"/>
    <property type="match status" value="1"/>
</dbReference>
<dbReference type="InterPro" id="IPR013103">
    <property type="entry name" value="RVT_2"/>
</dbReference>
<evidence type="ECO:0000313" key="3">
    <source>
        <dbReference type="EMBL" id="GMF54607.1"/>
    </source>
</evidence>
<accession>A0A9W6Y840</accession>
<keyword evidence="4" id="KW-1185">Reference proteome</keyword>
<dbReference type="AlphaFoldDB" id="A0A9W6Y840"/>
<dbReference type="InterPro" id="IPR043502">
    <property type="entry name" value="DNA/RNA_pol_sf"/>
</dbReference>
<dbReference type="Proteomes" id="UP001165121">
    <property type="component" value="Unassembled WGS sequence"/>
</dbReference>
<evidence type="ECO:0000313" key="4">
    <source>
        <dbReference type="Proteomes" id="UP001165121"/>
    </source>
</evidence>
<dbReference type="PANTHER" id="PTHR11439">
    <property type="entry name" value="GAG-POL-RELATED RETROTRANSPOSON"/>
    <property type="match status" value="1"/>
</dbReference>
<dbReference type="InterPro" id="IPR057670">
    <property type="entry name" value="SH3_retrovirus"/>
</dbReference>
<dbReference type="Pfam" id="PF07727">
    <property type="entry name" value="RVT_2"/>
    <property type="match status" value="1"/>
</dbReference>
<dbReference type="OrthoDB" id="413361at2759"/>
<feature type="domain" description="Reverse transcriptase Ty1/copia-type" evidence="1">
    <location>
        <begin position="222"/>
        <end position="472"/>
    </location>
</feature>
<name>A0A9W6Y840_9STRA</name>
<gene>
    <name evidence="3" type="ORF">Pfra01_002282600</name>
</gene>